<keyword evidence="3" id="KW-0833">Ubl conjugation pathway</keyword>
<dbReference type="InterPro" id="IPR001496">
    <property type="entry name" value="SOCS_box"/>
</dbReference>
<dbReference type="OrthoDB" id="6270897at2759"/>
<evidence type="ECO:0000256" key="4">
    <source>
        <dbReference type="ARBA" id="ARBA00022999"/>
    </source>
</evidence>
<evidence type="ECO:0000256" key="6">
    <source>
        <dbReference type="SAM" id="MobiDB-lite"/>
    </source>
</evidence>
<proteinExistence type="predicted"/>
<protein>
    <recommendedName>
        <fullName evidence="11">Suppressor of cytokine signaling 7</fullName>
    </recommendedName>
</protein>
<accession>A0A484BMZ1</accession>
<feature type="domain" description="SH2" evidence="7">
    <location>
        <begin position="237"/>
        <end position="341"/>
    </location>
</feature>
<feature type="compositionally biased region" description="Low complexity" evidence="6">
    <location>
        <begin position="1"/>
        <end position="39"/>
    </location>
</feature>
<dbReference type="AlphaFoldDB" id="A0A484BMZ1"/>
<dbReference type="SUPFAM" id="SSF158235">
    <property type="entry name" value="SOCS box-like"/>
    <property type="match status" value="1"/>
</dbReference>
<evidence type="ECO:0000259" key="7">
    <source>
        <dbReference type="PROSITE" id="PS50001"/>
    </source>
</evidence>
<dbReference type="Proteomes" id="UP000295192">
    <property type="component" value="Unassembled WGS sequence"/>
</dbReference>
<dbReference type="InterPro" id="IPR036860">
    <property type="entry name" value="SH2_dom_sf"/>
</dbReference>
<evidence type="ECO:0000313" key="10">
    <source>
        <dbReference type="Proteomes" id="UP000295192"/>
    </source>
</evidence>
<dbReference type="GO" id="GO:0046854">
    <property type="term" value="P:phosphatidylinositol phosphate biosynthetic process"/>
    <property type="evidence" value="ECO:0007669"/>
    <property type="project" value="TreeGrafter"/>
</dbReference>
<dbReference type="STRING" id="7232.A0A484BMZ1"/>
<reference evidence="9 10" key="1">
    <citation type="journal article" date="2019" name="J. Hered.">
        <title>An Improved Genome Assembly for Drosophila navojoa, the Basal Species in the mojavensis Cluster.</title>
        <authorList>
            <person name="Vanderlinde T."/>
            <person name="Dupim E.G."/>
            <person name="Nazario-Yepiz N.O."/>
            <person name="Carvalho A.B."/>
        </authorList>
    </citation>
    <scope>NUCLEOTIDE SEQUENCE [LARGE SCALE GENOMIC DNA]</scope>
    <source>
        <strain evidence="9">Navoj_Jal97</strain>
        <tissue evidence="9">Whole organism</tissue>
    </source>
</reference>
<dbReference type="SMART" id="SM00253">
    <property type="entry name" value="SOCS"/>
    <property type="match status" value="1"/>
</dbReference>
<dbReference type="GO" id="GO:0005942">
    <property type="term" value="C:phosphatidylinositol 3-kinase complex"/>
    <property type="evidence" value="ECO:0007669"/>
    <property type="project" value="TreeGrafter"/>
</dbReference>
<organism evidence="9 10">
    <name type="scientific">Drosophila navojoa</name>
    <name type="common">Fruit fly</name>
    <dbReference type="NCBI Taxonomy" id="7232"/>
    <lineage>
        <taxon>Eukaryota</taxon>
        <taxon>Metazoa</taxon>
        <taxon>Ecdysozoa</taxon>
        <taxon>Arthropoda</taxon>
        <taxon>Hexapoda</taxon>
        <taxon>Insecta</taxon>
        <taxon>Pterygota</taxon>
        <taxon>Neoptera</taxon>
        <taxon>Endopterygota</taxon>
        <taxon>Diptera</taxon>
        <taxon>Brachycera</taxon>
        <taxon>Muscomorpha</taxon>
        <taxon>Ephydroidea</taxon>
        <taxon>Drosophilidae</taxon>
        <taxon>Drosophila</taxon>
    </lineage>
</organism>
<keyword evidence="10" id="KW-1185">Reference proteome</keyword>
<gene>
    <name evidence="9" type="ORF">AWZ03_003452</name>
</gene>
<keyword evidence="2" id="KW-0734">Signal transduction inhibitor</keyword>
<keyword evidence="1" id="KW-0341">Growth regulation</keyword>
<dbReference type="Gene3D" id="3.30.505.10">
    <property type="entry name" value="SH2 domain"/>
    <property type="match status" value="1"/>
</dbReference>
<feature type="domain" description="SOCS box" evidence="8">
    <location>
        <begin position="336"/>
        <end position="380"/>
    </location>
</feature>
<name>A0A484BMZ1_DRONA</name>
<evidence type="ECO:0000313" key="9">
    <source>
        <dbReference type="EMBL" id="TDG50236.1"/>
    </source>
</evidence>
<sequence length="390" mass="43615">MSNGENNSNARSQNQGQSAAGGSASGSGSASTASASTAQHRSRNAASQEILDAGSDERAAGTTAATKEKRSWFYSLTRRKKSDSALASSSSSSTVAVTTAAGGSQSAQLQNNNNEPLGAAMEASCSSAAASDINSSSLGGALRKRKDKKNMLSRIRKKMVLGLSALRNWHSMGNDCDCDGGTTDAMYEFLAPPIRVEPTLPFTHDYMRFIRKKWLERQDPPNEVMYKACSEMLNQVWYWGEISRRDSQRQLSDKPTGSFLVRDSESTGSHFTLSFRILNVTLHYRLEYRDQFWHFEELKYESIVEMIEDILHRCTNDNFVCFVKVPNEMQPPFPVILKYPLSRYLNMPKLQDLCRRVLQRQMPVSELARLPVPAQMLEYLSVERELVFQS</sequence>
<evidence type="ECO:0000256" key="3">
    <source>
        <dbReference type="ARBA" id="ARBA00022786"/>
    </source>
</evidence>
<dbReference type="FunFam" id="3.30.505.10:FF:000094">
    <property type="entry name" value="Cytokine-inducible SH2-containing protein"/>
    <property type="match status" value="1"/>
</dbReference>
<dbReference type="InterPro" id="IPR036036">
    <property type="entry name" value="SOCS_box-like_dom_sf"/>
</dbReference>
<dbReference type="SMART" id="SM00969">
    <property type="entry name" value="SOCS_box"/>
    <property type="match status" value="1"/>
</dbReference>
<comment type="caution">
    <text evidence="9">The sequence shown here is derived from an EMBL/GenBank/DDBJ whole genome shotgun (WGS) entry which is preliminary data.</text>
</comment>
<feature type="region of interest" description="Disordered" evidence="6">
    <location>
        <begin position="1"/>
        <end position="68"/>
    </location>
</feature>
<dbReference type="SUPFAM" id="SSF55550">
    <property type="entry name" value="SH2 domain"/>
    <property type="match status" value="1"/>
</dbReference>
<dbReference type="PANTHER" id="PTHR10155:SF32">
    <property type="entry name" value="LP02169P"/>
    <property type="match status" value="1"/>
</dbReference>
<dbReference type="GO" id="GO:0009968">
    <property type="term" value="P:negative regulation of signal transduction"/>
    <property type="evidence" value="ECO:0007669"/>
    <property type="project" value="UniProtKB-KW"/>
</dbReference>
<dbReference type="InterPro" id="IPR000980">
    <property type="entry name" value="SH2"/>
</dbReference>
<dbReference type="PROSITE" id="PS50001">
    <property type="entry name" value="SH2"/>
    <property type="match status" value="1"/>
</dbReference>
<dbReference type="SMART" id="SM00252">
    <property type="entry name" value="SH2"/>
    <property type="match status" value="1"/>
</dbReference>
<evidence type="ECO:0000256" key="2">
    <source>
        <dbReference type="ARBA" id="ARBA00022700"/>
    </source>
</evidence>
<dbReference type="OMA" id="RCTNDNF"/>
<dbReference type="PROSITE" id="PS50225">
    <property type="entry name" value="SOCS"/>
    <property type="match status" value="1"/>
</dbReference>
<dbReference type="PANTHER" id="PTHR10155">
    <property type="entry name" value="PHOSPHATIDYLINOSITOL 3-KINASE REGULATORY SUBUNIT"/>
    <property type="match status" value="1"/>
</dbReference>
<keyword evidence="4 5" id="KW-0727">SH2 domain</keyword>
<dbReference type="EMBL" id="LSRL02000017">
    <property type="protein sequence ID" value="TDG50236.1"/>
    <property type="molecule type" value="Genomic_DNA"/>
</dbReference>
<dbReference type="KEGG" id="dnv:108654626"/>
<dbReference type="GO" id="GO:0035556">
    <property type="term" value="P:intracellular signal transduction"/>
    <property type="evidence" value="ECO:0007669"/>
    <property type="project" value="InterPro"/>
</dbReference>
<evidence type="ECO:0000259" key="8">
    <source>
        <dbReference type="PROSITE" id="PS50225"/>
    </source>
</evidence>
<dbReference type="GO" id="GO:0046935">
    <property type="term" value="F:1-phosphatidylinositol-3-kinase regulator activity"/>
    <property type="evidence" value="ECO:0007669"/>
    <property type="project" value="TreeGrafter"/>
</dbReference>
<dbReference type="CDD" id="cd09923">
    <property type="entry name" value="SH2_SOCS_family"/>
    <property type="match status" value="1"/>
</dbReference>
<evidence type="ECO:0008006" key="11">
    <source>
        <dbReference type="Google" id="ProtNLM"/>
    </source>
</evidence>
<dbReference type="Pfam" id="PF00017">
    <property type="entry name" value="SH2"/>
    <property type="match status" value="1"/>
</dbReference>
<evidence type="ECO:0000256" key="5">
    <source>
        <dbReference type="PROSITE-ProRule" id="PRU00191"/>
    </source>
</evidence>
<evidence type="ECO:0000256" key="1">
    <source>
        <dbReference type="ARBA" id="ARBA00022604"/>
    </source>
</evidence>